<evidence type="ECO:0000256" key="3">
    <source>
        <dbReference type="HAMAP-Rule" id="MF_01151"/>
    </source>
</evidence>
<organism evidence="6 7">
    <name type="scientific">SAR86 cluster bacterium BACL1 MAG-120920-bin57</name>
    <dbReference type="NCBI Taxonomy" id="1655571"/>
    <lineage>
        <taxon>Bacteria</taxon>
        <taxon>Pseudomonadati</taxon>
        <taxon>Pseudomonadota</taxon>
        <taxon>Gammaproteobacteria</taxon>
        <taxon>SAR86 cluster</taxon>
    </lineage>
</organism>
<dbReference type="HAMAP" id="MF_01151">
    <property type="entry name" value="GrpE"/>
    <property type="match status" value="1"/>
</dbReference>
<dbReference type="PANTHER" id="PTHR21237">
    <property type="entry name" value="GRPE PROTEIN"/>
    <property type="match status" value="1"/>
</dbReference>
<evidence type="ECO:0000256" key="4">
    <source>
        <dbReference type="RuleBase" id="RU004478"/>
    </source>
</evidence>
<comment type="subunit">
    <text evidence="3">Homodimer.</text>
</comment>
<accession>A0A0R2PS31</accession>
<dbReference type="InterPro" id="IPR013805">
    <property type="entry name" value="GrpE_CC"/>
</dbReference>
<keyword evidence="3" id="KW-0346">Stress response</keyword>
<name>A0A0R2PS31_9GAMM</name>
<feature type="compositionally biased region" description="Polar residues" evidence="5">
    <location>
        <begin position="8"/>
        <end position="30"/>
    </location>
</feature>
<dbReference type="InterPro" id="IPR000740">
    <property type="entry name" value="GrpE"/>
</dbReference>
<gene>
    <name evidence="3" type="primary">grpE</name>
    <name evidence="6" type="ORF">ABR63_04585</name>
</gene>
<dbReference type="GO" id="GO:0005737">
    <property type="term" value="C:cytoplasm"/>
    <property type="evidence" value="ECO:0007669"/>
    <property type="project" value="UniProtKB-SubCell"/>
</dbReference>
<dbReference type="EMBL" id="LIAV01000043">
    <property type="protein sequence ID" value="KRO40935.1"/>
    <property type="molecule type" value="Genomic_DNA"/>
</dbReference>
<dbReference type="Proteomes" id="UP000050874">
    <property type="component" value="Unassembled WGS sequence"/>
</dbReference>
<reference evidence="7" key="1">
    <citation type="submission" date="2015-10" db="EMBL/GenBank/DDBJ databases">
        <title>Metagenome-Assembled Genomes uncover a global brackish microbiome.</title>
        <authorList>
            <person name="Hugerth L.W."/>
            <person name="Larsson J."/>
            <person name="Alneberg J."/>
            <person name="Lindh M.V."/>
            <person name="Legrand C."/>
            <person name="Pinhassi J."/>
            <person name="Andersson A."/>
        </authorList>
    </citation>
    <scope>NUCLEOTIDE SEQUENCE [LARGE SCALE GENOMIC DNA]</scope>
</reference>
<sequence length="197" mass="22314">MAKKNKTTAKINSASDALDQEVTQKVNQFSGDEPDHIELTEEEERLAFESEGSDIAEKIQSLEESLLRSRAELDNALKRNILDIEKAHKYGVERLLNELLPVVDNLEHALSNFSAESSKEDKEGVALTLKSFESALDKFGISPIYPINEQFDPIKHEAVMTSKDPLKENNEIESIFQRGWQLHERVVRPARVSVIKN</sequence>
<keyword evidence="2 3" id="KW-0143">Chaperone</keyword>
<dbReference type="AlphaFoldDB" id="A0A0R2PS31"/>
<dbReference type="GO" id="GO:0042803">
    <property type="term" value="F:protein homodimerization activity"/>
    <property type="evidence" value="ECO:0007669"/>
    <property type="project" value="InterPro"/>
</dbReference>
<dbReference type="GO" id="GO:0051087">
    <property type="term" value="F:protein-folding chaperone binding"/>
    <property type="evidence" value="ECO:0007669"/>
    <property type="project" value="InterPro"/>
</dbReference>
<protein>
    <recommendedName>
        <fullName evidence="3">Protein GrpE</fullName>
    </recommendedName>
    <alternativeName>
        <fullName evidence="3">HSP-70 cofactor</fullName>
    </alternativeName>
</protein>
<comment type="caution">
    <text evidence="6">The sequence shown here is derived from an EMBL/GenBank/DDBJ whole genome shotgun (WGS) entry which is preliminary data.</text>
</comment>
<feature type="region of interest" description="Disordered" evidence="5">
    <location>
        <begin position="1"/>
        <end position="36"/>
    </location>
</feature>
<dbReference type="SUPFAM" id="SSF58014">
    <property type="entry name" value="Coiled-coil domain of nucleotide exchange factor GrpE"/>
    <property type="match status" value="1"/>
</dbReference>
<dbReference type="GO" id="GO:0051082">
    <property type="term" value="F:unfolded protein binding"/>
    <property type="evidence" value="ECO:0007669"/>
    <property type="project" value="TreeGrafter"/>
</dbReference>
<dbReference type="Pfam" id="PF01025">
    <property type="entry name" value="GrpE"/>
    <property type="match status" value="1"/>
</dbReference>
<dbReference type="GO" id="GO:0006457">
    <property type="term" value="P:protein folding"/>
    <property type="evidence" value="ECO:0007669"/>
    <property type="project" value="InterPro"/>
</dbReference>
<evidence type="ECO:0000313" key="6">
    <source>
        <dbReference type="EMBL" id="KRO40935.1"/>
    </source>
</evidence>
<dbReference type="CDD" id="cd00446">
    <property type="entry name" value="GrpE"/>
    <property type="match status" value="1"/>
</dbReference>
<comment type="function">
    <text evidence="3">Participates actively in the response to hyperosmotic and heat shock by preventing the aggregation of stress-denatured proteins, in association with DnaK and GrpE. It is the nucleotide exchange factor for DnaK and may function as a thermosensor. Unfolded proteins bind initially to DnaJ; upon interaction with the DnaJ-bound protein, DnaK hydrolyzes its bound ATP, resulting in the formation of a stable complex. GrpE releases ADP from DnaK; ATP binding to DnaK triggers the release of the substrate protein, thus completing the reaction cycle. Several rounds of ATP-dependent interactions between DnaJ, DnaK and GrpE are required for fully efficient folding.</text>
</comment>
<dbReference type="InterPro" id="IPR009012">
    <property type="entry name" value="GrpE_head"/>
</dbReference>
<comment type="subcellular location">
    <subcellularLocation>
        <location evidence="3">Cytoplasm</location>
    </subcellularLocation>
</comment>
<evidence type="ECO:0000256" key="1">
    <source>
        <dbReference type="ARBA" id="ARBA00009054"/>
    </source>
</evidence>
<evidence type="ECO:0000256" key="5">
    <source>
        <dbReference type="SAM" id="MobiDB-lite"/>
    </source>
</evidence>
<dbReference type="PRINTS" id="PR00773">
    <property type="entry name" value="GRPEPROTEIN"/>
</dbReference>
<comment type="similarity">
    <text evidence="1 3 4">Belongs to the GrpE family.</text>
</comment>
<dbReference type="PANTHER" id="PTHR21237:SF23">
    <property type="entry name" value="GRPE PROTEIN HOMOLOG, MITOCHONDRIAL"/>
    <property type="match status" value="1"/>
</dbReference>
<dbReference type="SUPFAM" id="SSF51064">
    <property type="entry name" value="Head domain of nucleotide exchange factor GrpE"/>
    <property type="match status" value="1"/>
</dbReference>
<evidence type="ECO:0000256" key="2">
    <source>
        <dbReference type="ARBA" id="ARBA00023186"/>
    </source>
</evidence>
<dbReference type="GO" id="GO:0000774">
    <property type="term" value="F:adenyl-nucleotide exchange factor activity"/>
    <property type="evidence" value="ECO:0007669"/>
    <property type="project" value="InterPro"/>
</dbReference>
<dbReference type="Gene3D" id="3.90.20.20">
    <property type="match status" value="1"/>
</dbReference>
<dbReference type="Gene3D" id="2.30.22.10">
    <property type="entry name" value="Head domain of nucleotide exchange factor GrpE"/>
    <property type="match status" value="1"/>
</dbReference>
<proteinExistence type="inferred from homology"/>
<keyword evidence="3" id="KW-0963">Cytoplasm</keyword>
<evidence type="ECO:0000313" key="7">
    <source>
        <dbReference type="Proteomes" id="UP000050874"/>
    </source>
</evidence>